<dbReference type="EMBL" id="CM056811">
    <property type="protein sequence ID" value="KAJ8635443.1"/>
    <property type="molecule type" value="Genomic_DNA"/>
</dbReference>
<reference evidence="1 2" key="1">
    <citation type="journal article" date="2022" name="Hortic Res">
        <title>A haplotype resolved chromosomal level avocado genome allows analysis of novel avocado genes.</title>
        <authorList>
            <person name="Nath O."/>
            <person name="Fletcher S.J."/>
            <person name="Hayward A."/>
            <person name="Shaw L.M."/>
            <person name="Masouleh A.K."/>
            <person name="Furtado A."/>
            <person name="Henry R.J."/>
            <person name="Mitter N."/>
        </authorList>
    </citation>
    <scope>NUCLEOTIDE SEQUENCE [LARGE SCALE GENOMIC DNA]</scope>
    <source>
        <strain evidence="2">cv. Hass</strain>
    </source>
</reference>
<protein>
    <submittedName>
        <fullName evidence="1">Uncharacterized protein</fullName>
    </submittedName>
</protein>
<gene>
    <name evidence="1" type="ORF">MRB53_009710</name>
</gene>
<evidence type="ECO:0000313" key="2">
    <source>
        <dbReference type="Proteomes" id="UP001234297"/>
    </source>
</evidence>
<comment type="caution">
    <text evidence="1">The sequence shown here is derived from an EMBL/GenBank/DDBJ whole genome shotgun (WGS) entry which is preliminary data.</text>
</comment>
<keyword evidence="2" id="KW-1185">Reference proteome</keyword>
<accession>A0ACC2LQK8</accession>
<sequence length="381" mass="42481">MAEPDLPLHAEEQQQEAEEEAEAEEEEAAEEPPLLRACDIIGNVVDRGCFPSENASISSGQFIHLNPDDGDVDCIIVSNSRNQILGHIEPSIASVLCPLLDSGYISISGHMAQIQDDIYAEFPPPPLPCLIHVDTHSDIDSIAEKNLRKSRLHLLSDQSPSITVEELAGNLDRCYRNVLANSTRTAHAHPLPLHSGIFEGEFGSDTVLLILSLVAATRLTAELPHFTDITGEEVEIPPGCCRSLMSRLKVLKYRQMQGEEADDRSKDPKKLRKFEIVLTTYSMISMENNDEESPISKIEWRRIILHDSEVDAEVIDHVDSPQRFAPFSSIENWRRRIVEGLDNELPRLQVLLRIISLQSAIKHGLVGLPGKDYGGFFRGVF</sequence>
<dbReference type="Proteomes" id="UP001234297">
    <property type="component" value="Chromosome 3"/>
</dbReference>
<proteinExistence type="predicted"/>
<organism evidence="1 2">
    <name type="scientific">Persea americana</name>
    <name type="common">Avocado</name>
    <dbReference type="NCBI Taxonomy" id="3435"/>
    <lineage>
        <taxon>Eukaryota</taxon>
        <taxon>Viridiplantae</taxon>
        <taxon>Streptophyta</taxon>
        <taxon>Embryophyta</taxon>
        <taxon>Tracheophyta</taxon>
        <taxon>Spermatophyta</taxon>
        <taxon>Magnoliopsida</taxon>
        <taxon>Magnoliidae</taxon>
        <taxon>Laurales</taxon>
        <taxon>Lauraceae</taxon>
        <taxon>Persea</taxon>
    </lineage>
</organism>
<name>A0ACC2LQK8_PERAE</name>
<evidence type="ECO:0000313" key="1">
    <source>
        <dbReference type="EMBL" id="KAJ8635443.1"/>
    </source>
</evidence>